<evidence type="ECO:0000313" key="2">
    <source>
        <dbReference type="Proteomes" id="UP000058857"/>
    </source>
</evidence>
<evidence type="ECO:0000313" key="1">
    <source>
        <dbReference type="EMBL" id="ALO25220.1"/>
    </source>
</evidence>
<protein>
    <submittedName>
        <fullName evidence="1">Uncharacterized protein</fullName>
    </submittedName>
</protein>
<reference evidence="1 2" key="1">
    <citation type="journal article" date="2015" name="PLoS Negl. Trop. Dis.">
        <title>Distribution of Plasmids in Distinct Leptospira Pathogenic Species.</title>
        <authorList>
            <person name="Wang Y."/>
            <person name="Zhuang X."/>
            <person name="Zhong Y."/>
            <person name="Zhang C."/>
            <person name="Zhang Y."/>
            <person name="Zeng L."/>
            <person name="Zhu Y."/>
            <person name="He P."/>
            <person name="Dong K."/>
            <person name="Pal U."/>
            <person name="Guo X."/>
            <person name="Qin J."/>
        </authorList>
    </citation>
    <scope>NUCLEOTIDE SEQUENCE [LARGE SCALE GENOMIC DNA]</scope>
    <source>
        <strain evidence="1 2">56604</strain>
    </source>
</reference>
<dbReference type="PATRIC" id="fig|280505.15.peg.872"/>
<name>A0A0S2INH9_LEPBO</name>
<organism evidence="1">
    <name type="scientific">Leptospira borgpetersenii serovar Ballum</name>
    <dbReference type="NCBI Taxonomy" id="280505"/>
    <lineage>
        <taxon>Bacteria</taxon>
        <taxon>Pseudomonadati</taxon>
        <taxon>Spirochaetota</taxon>
        <taxon>Spirochaetia</taxon>
        <taxon>Leptospirales</taxon>
        <taxon>Leptospiraceae</taxon>
        <taxon>Leptospira</taxon>
    </lineage>
</organism>
<gene>
    <name evidence="1" type="ORF">LBBP_00898</name>
</gene>
<accession>A0A0S2INH9</accession>
<sequence length="56" mass="6913">MKPSRIRNQTFYKNGCFVFFDSHLDSDFVLFFILKENRYILRDFFFTYSASQNLRK</sequence>
<dbReference type="Proteomes" id="UP000058857">
    <property type="component" value="Chromosome 1"/>
</dbReference>
<dbReference type="EMBL" id="CP012029">
    <property type="protein sequence ID" value="ALO25220.1"/>
    <property type="molecule type" value="Genomic_DNA"/>
</dbReference>
<dbReference type="AlphaFoldDB" id="A0A0S2INH9"/>
<proteinExistence type="predicted"/>